<dbReference type="Proteomes" id="UP000693981">
    <property type="component" value="Unassembled WGS sequence"/>
</dbReference>
<dbReference type="OrthoDB" id="128711at2759"/>
<dbReference type="InterPro" id="IPR051436">
    <property type="entry name" value="Autophagy-related_EPG5"/>
</dbReference>
<evidence type="ECO:0000313" key="4">
    <source>
        <dbReference type="Proteomes" id="UP000693981"/>
    </source>
</evidence>
<evidence type="ECO:0000313" key="3">
    <source>
        <dbReference type="EMBL" id="KAG7397257.1"/>
    </source>
</evidence>
<dbReference type="EMBL" id="JAGDFL010000120">
    <property type="protein sequence ID" value="KAG7397257.1"/>
    <property type="molecule type" value="Genomic_DNA"/>
</dbReference>
<evidence type="ECO:0000256" key="2">
    <source>
        <dbReference type="SAM" id="MobiDB-lite"/>
    </source>
</evidence>
<keyword evidence="4" id="KW-1185">Reference proteome</keyword>
<accession>A0A8T1WTW7</accession>
<organism evidence="3 4">
    <name type="scientific">Phytophthora boehmeriae</name>
    <dbReference type="NCBI Taxonomy" id="109152"/>
    <lineage>
        <taxon>Eukaryota</taxon>
        <taxon>Sar</taxon>
        <taxon>Stramenopiles</taxon>
        <taxon>Oomycota</taxon>
        <taxon>Peronosporomycetes</taxon>
        <taxon>Peronosporales</taxon>
        <taxon>Peronosporaceae</taxon>
        <taxon>Phytophthora</taxon>
    </lineage>
</organism>
<dbReference type="PANTHER" id="PTHR31139">
    <property type="entry name" value="ECTOPIC P GRANULES PROTEIN 5 HOMOLOG"/>
    <property type="match status" value="1"/>
</dbReference>
<sequence>MEAVRKRPKQRTGQQKPKQSTQEQTDAIQTRNEEEEKPSLSEANAALAFTQERLEDEEIRQNEDELMALVRGSGDVERVTTKEQEALLVAEGSPVPNNRNGNSGDGKVESSTEELVEEAVHSGDAKASLRQYTTSALDSNNEQMFPAVSGAISAPSAPALEESDEGSASNPPVQLPLEPKPSAPPPPAPVRTSMPQAFHQVTVGSDTEVEIPSAPPDVGEMEDMVAGDISTHVRATPSAPSLSPTTSKKLHRVISSPKNPEKMDPVVRMPQKLATAQSVENASSVVRNSFAKLHLAEEKAGKNSLYPLMPRDTAATAVSATQENGKQTSYEQLLKKQHIRVKLEPFVNYEMNLMRAEASQKRQEMKMRHIETNKGELYARVERYLFSEYILHTAASTMDEYKQKIDMLVKKVWTLEKKRISSSKRCGDNVEIEQQMEFQTAKLETLQLEKLKKHLDKLRQLRTVEASLHTSDRAISYFHVEQYLNSVLQEPSLVAFVNKMNSSCGGSNEIGDLDLIPEGANFYETLPPGSSLASSVDHLKYCLDVLIFFEKKVTLGEEGM</sequence>
<feature type="region of interest" description="Disordered" evidence="2">
    <location>
        <begin position="1"/>
        <end position="42"/>
    </location>
</feature>
<evidence type="ECO:0000256" key="1">
    <source>
        <dbReference type="SAM" id="Coils"/>
    </source>
</evidence>
<name>A0A8T1WTW7_9STRA</name>
<feature type="region of interest" description="Disordered" evidence="2">
    <location>
        <begin position="88"/>
        <end position="128"/>
    </location>
</feature>
<gene>
    <name evidence="3" type="primary">EPG5</name>
    <name evidence="3" type="ORF">PHYBOEH_001069</name>
</gene>
<keyword evidence="1" id="KW-0175">Coiled coil</keyword>
<comment type="caution">
    <text evidence="3">The sequence shown here is derived from an EMBL/GenBank/DDBJ whole genome shotgun (WGS) entry which is preliminary data.</text>
</comment>
<feature type="compositionally biased region" description="Polar residues" evidence="2">
    <location>
        <begin position="11"/>
        <end position="30"/>
    </location>
</feature>
<reference evidence="3" key="1">
    <citation type="submission" date="2021-02" db="EMBL/GenBank/DDBJ databases">
        <authorList>
            <person name="Palmer J.M."/>
        </authorList>
    </citation>
    <scope>NUCLEOTIDE SEQUENCE</scope>
    <source>
        <strain evidence="3">SCRP23</strain>
    </source>
</reference>
<feature type="compositionally biased region" description="Pro residues" evidence="2">
    <location>
        <begin position="178"/>
        <end position="189"/>
    </location>
</feature>
<feature type="compositionally biased region" description="Basic residues" evidence="2">
    <location>
        <begin position="1"/>
        <end position="10"/>
    </location>
</feature>
<dbReference type="GO" id="GO:0097352">
    <property type="term" value="P:autophagosome maturation"/>
    <property type="evidence" value="ECO:0007669"/>
    <property type="project" value="TreeGrafter"/>
</dbReference>
<dbReference type="PANTHER" id="PTHR31139:SF4">
    <property type="entry name" value="ECTOPIC P GRANULES PROTEIN 5 HOMOLOG"/>
    <property type="match status" value="1"/>
</dbReference>
<dbReference type="AlphaFoldDB" id="A0A8T1WTW7"/>
<feature type="region of interest" description="Disordered" evidence="2">
    <location>
        <begin position="235"/>
        <end position="264"/>
    </location>
</feature>
<dbReference type="GO" id="GO:0005737">
    <property type="term" value="C:cytoplasm"/>
    <property type="evidence" value="ECO:0007669"/>
    <property type="project" value="TreeGrafter"/>
</dbReference>
<protein>
    <submittedName>
        <fullName evidence="3">Ectopic P granules protein 5</fullName>
    </submittedName>
</protein>
<proteinExistence type="predicted"/>
<feature type="coiled-coil region" evidence="1">
    <location>
        <begin position="398"/>
        <end position="461"/>
    </location>
</feature>
<feature type="compositionally biased region" description="Low complexity" evidence="2">
    <location>
        <begin position="235"/>
        <end position="247"/>
    </location>
</feature>
<feature type="region of interest" description="Disordered" evidence="2">
    <location>
        <begin position="147"/>
        <end position="193"/>
    </location>
</feature>